<reference evidence="2" key="1">
    <citation type="submission" date="2020-03" db="EMBL/GenBank/DDBJ databases">
        <title>The deep terrestrial virosphere.</title>
        <authorList>
            <person name="Holmfeldt K."/>
            <person name="Nilsson E."/>
            <person name="Simone D."/>
            <person name="Lopez-Fernandez M."/>
            <person name="Wu X."/>
            <person name="de Brujin I."/>
            <person name="Lundin D."/>
            <person name="Andersson A."/>
            <person name="Bertilsson S."/>
            <person name="Dopson M."/>
        </authorList>
    </citation>
    <scope>NUCLEOTIDE SEQUENCE</scope>
    <source>
        <strain evidence="2">MM415A01969</strain>
        <strain evidence="3">MM415B04275</strain>
        <strain evidence="4">MM415B06468</strain>
    </source>
</reference>
<evidence type="ECO:0000313" key="4">
    <source>
        <dbReference type="EMBL" id="QJA97248.1"/>
    </source>
</evidence>
<name>A0A6M3JWX2_9ZZZZ</name>
<dbReference type="PROSITE" id="PS50943">
    <property type="entry name" value="HTH_CROC1"/>
    <property type="match status" value="1"/>
</dbReference>
<evidence type="ECO:0000259" key="1">
    <source>
        <dbReference type="PROSITE" id="PS50943"/>
    </source>
</evidence>
<proteinExistence type="predicted"/>
<gene>
    <name evidence="2" type="ORF">MM415A01969_0002</name>
    <name evidence="3" type="ORF">MM415B04275_0013</name>
    <name evidence="4" type="ORF">MM415B06468_0009</name>
</gene>
<dbReference type="SUPFAM" id="SSF47413">
    <property type="entry name" value="lambda repressor-like DNA-binding domains"/>
    <property type="match status" value="1"/>
</dbReference>
<protein>
    <submittedName>
        <fullName evidence="2">Putative DNA binding, helix-turn-helix domain containing protein</fullName>
    </submittedName>
</protein>
<accession>A0A6M3JWX2</accession>
<dbReference type="EMBL" id="MT142105">
    <property type="protein sequence ID" value="QJA74540.1"/>
    <property type="molecule type" value="Genomic_DNA"/>
</dbReference>
<dbReference type="GO" id="GO:0003677">
    <property type="term" value="F:DNA binding"/>
    <property type="evidence" value="ECO:0007669"/>
    <property type="project" value="InterPro"/>
</dbReference>
<dbReference type="InterPro" id="IPR010982">
    <property type="entry name" value="Lambda_DNA-bd_dom_sf"/>
</dbReference>
<dbReference type="Pfam" id="PF13443">
    <property type="entry name" value="HTH_26"/>
    <property type="match status" value="1"/>
</dbReference>
<feature type="domain" description="HTH cro/C1-type" evidence="1">
    <location>
        <begin position="14"/>
        <end position="67"/>
    </location>
</feature>
<sequence>MESIFEGLDQSRKMKVFLAAKNITQSDLATAMKCTPETISNRMKSGKWDITDLKKVAEYYGVDLTDLI</sequence>
<evidence type="ECO:0000313" key="2">
    <source>
        <dbReference type="EMBL" id="QJA74540.1"/>
    </source>
</evidence>
<dbReference type="Gene3D" id="1.10.260.40">
    <property type="entry name" value="lambda repressor-like DNA-binding domains"/>
    <property type="match status" value="1"/>
</dbReference>
<dbReference type="CDD" id="cd00093">
    <property type="entry name" value="HTH_XRE"/>
    <property type="match status" value="1"/>
</dbReference>
<dbReference type="EMBL" id="MT143139">
    <property type="protein sequence ID" value="QJA93316.1"/>
    <property type="molecule type" value="Genomic_DNA"/>
</dbReference>
<dbReference type="SMART" id="SM00530">
    <property type="entry name" value="HTH_XRE"/>
    <property type="match status" value="1"/>
</dbReference>
<organism evidence="2">
    <name type="scientific">viral metagenome</name>
    <dbReference type="NCBI Taxonomy" id="1070528"/>
    <lineage>
        <taxon>unclassified sequences</taxon>
        <taxon>metagenomes</taxon>
        <taxon>organismal metagenomes</taxon>
    </lineage>
</organism>
<dbReference type="EMBL" id="MT143476">
    <property type="protein sequence ID" value="QJA97248.1"/>
    <property type="molecule type" value="Genomic_DNA"/>
</dbReference>
<dbReference type="AlphaFoldDB" id="A0A6M3JWX2"/>
<evidence type="ECO:0000313" key="3">
    <source>
        <dbReference type="EMBL" id="QJA93316.1"/>
    </source>
</evidence>
<dbReference type="InterPro" id="IPR001387">
    <property type="entry name" value="Cro/C1-type_HTH"/>
</dbReference>